<dbReference type="OrthoDB" id="10251809at2759"/>
<evidence type="ECO:0000256" key="1">
    <source>
        <dbReference type="ARBA" id="ARBA00022737"/>
    </source>
</evidence>
<dbReference type="GeneID" id="37201877"/>
<evidence type="ECO:0008006" key="7">
    <source>
        <dbReference type="Google" id="ProtNLM"/>
    </source>
</evidence>
<dbReference type="VEuPathDB" id="FungiDB:BO97DRAFT_433265"/>
<dbReference type="GO" id="GO:0019760">
    <property type="term" value="P:glucosinolate metabolic process"/>
    <property type="evidence" value="ECO:0007669"/>
    <property type="project" value="UniProtKB-ARBA"/>
</dbReference>
<dbReference type="RefSeq" id="XP_025553308.1">
    <property type="nucleotide sequence ID" value="XM_025697588.1"/>
</dbReference>
<dbReference type="PANTHER" id="PTHR47435:SF4">
    <property type="entry name" value="KELCH REPEAT PROTEIN (AFU_ORTHOLOGUE AFUA_5G12780)"/>
    <property type="match status" value="1"/>
</dbReference>
<reference evidence="5 6" key="1">
    <citation type="submission" date="2018-02" db="EMBL/GenBank/DDBJ databases">
        <title>The genomes of Aspergillus section Nigri reveals drivers in fungal speciation.</title>
        <authorList>
            <consortium name="DOE Joint Genome Institute"/>
            <person name="Vesth T.C."/>
            <person name="Nybo J."/>
            <person name="Theobald S."/>
            <person name="Brandl J."/>
            <person name="Frisvad J.C."/>
            <person name="Nielsen K.F."/>
            <person name="Lyhne E.K."/>
            <person name="Kogle M.E."/>
            <person name="Kuo A."/>
            <person name="Riley R."/>
            <person name="Clum A."/>
            <person name="Nolan M."/>
            <person name="Lipzen A."/>
            <person name="Salamov A."/>
            <person name="Henrissat B."/>
            <person name="Wiebenga A."/>
            <person name="De vries R.P."/>
            <person name="Grigoriev I.V."/>
            <person name="Mortensen U.H."/>
            <person name="Andersen M.R."/>
            <person name="Baker S.E."/>
        </authorList>
    </citation>
    <scope>NUCLEOTIDE SEQUENCE [LARGE SCALE GENOMIC DNA]</scope>
    <source>
        <strain evidence="5 6">CBS 101889</strain>
    </source>
</reference>
<keyword evidence="2" id="KW-0408">Iron</keyword>
<accession>A0A395I7F6</accession>
<keyword evidence="3" id="KW-1133">Transmembrane helix</keyword>
<dbReference type="SUPFAM" id="SSF117281">
    <property type="entry name" value="Kelch motif"/>
    <property type="match status" value="1"/>
</dbReference>
<keyword evidence="3" id="KW-0472">Membrane</keyword>
<feature type="chain" id="PRO_5017262459" description="Kelch repeat protein" evidence="4">
    <location>
        <begin position="22"/>
        <end position="550"/>
    </location>
</feature>
<keyword evidence="4" id="KW-0732">Signal</keyword>
<feature type="signal peptide" evidence="4">
    <location>
        <begin position="1"/>
        <end position="21"/>
    </location>
</feature>
<dbReference type="EMBL" id="KZ824276">
    <property type="protein sequence ID" value="RAL14154.1"/>
    <property type="molecule type" value="Genomic_DNA"/>
</dbReference>
<gene>
    <name evidence="5" type="ORF">BO97DRAFT_433265</name>
</gene>
<keyword evidence="3" id="KW-0812">Transmembrane</keyword>
<dbReference type="PANTHER" id="PTHR47435">
    <property type="entry name" value="KELCH REPEAT PROTEIN (AFU_ORTHOLOGUE AFUA_5G12780)"/>
    <property type="match status" value="1"/>
</dbReference>
<dbReference type="STRING" id="1450537.A0A395I7F6"/>
<dbReference type="Proteomes" id="UP000248961">
    <property type="component" value="Unassembled WGS sequence"/>
</dbReference>
<organism evidence="5 6">
    <name type="scientific">Aspergillus homomorphus (strain CBS 101889)</name>
    <dbReference type="NCBI Taxonomy" id="1450537"/>
    <lineage>
        <taxon>Eukaryota</taxon>
        <taxon>Fungi</taxon>
        <taxon>Dikarya</taxon>
        <taxon>Ascomycota</taxon>
        <taxon>Pezizomycotina</taxon>
        <taxon>Eurotiomycetes</taxon>
        <taxon>Eurotiomycetidae</taxon>
        <taxon>Eurotiales</taxon>
        <taxon>Aspergillaceae</taxon>
        <taxon>Aspergillus</taxon>
        <taxon>Aspergillus subgen. Circumdati</taxon>
    </lineage>
</organism>
<dbReference type="InterPro" id="IPR015915">
    <property type="entry name" value="Kelch-typ_b-propeller"/>
</dbReference>
<name>A0A395I7F6_ASPHC</name>
<evidence type="ECO:0000256" key="4">
    <source>
        <dbReference type="SAM" id="SignalP"/>
    </source>
</evidence>
<protein>
    <recommendedName>
        <fullName evidence="7">Kelch repeat protein</fullName>
    </recommendedName>
</protein>
<proteinExistence type="predicted"/>
<evidence type="ECO:0000313" key="5">
    <source>
        <dbReference type="EMBL" id="RAL14154.1"/>
    </source>
</evidence>
<keyword evidence="6" id="KW-1185">Reference proteome</keyword>
<sequence length="550" mass="59161">MATTRLISLLVLLATITVTQAENTTFSKRGLVLTDLSGGFCRSYQFGVNIANDVLYMADLDGGLVPDDGNSSHNYLLQLDLTESFSMNDGANYKMSLLDSRIPVLKDQALWSNQDNSSLFLYGGRRASNISLDDRVWKYAIKEEKWDVQETSAVPVRLDGGVNANVPELQSAYWLGGYQDSSTTTAITDSRLDYATSMVQLNTTTGDITEIEAPMTPVQNGALVYIPVGEKGLLVFMGGETPSIANGTNATMTVNSWNYVQVYDIASGKWYNQSTSGSVASRTQFCATVQHDPSSSTYQIYVVGGADYKSQDVITDVDYLSIPSFKWYNAAGLSQGRMTLSCQAYGRQIFGVGGRLAWADDGSAGCYTMPAFIYDAQSEVVRSRFDPGLMTYSLPSATVADIKTSPYPSEWASMALKDIFVSKSNTTATASPSPSSGTGISSHSSAGAIAGGVVGGVVGVALLLALGYFFLRRRRHPTVPQMEKIQPVAADDWYKAELPTSGCTVSEVSGDATASEMEVQQPMLRHELAGGYEHVYELDGGGAHRASSSV</sequence>
<evidence type="ECO:0000256" key="2">
    <source>
        <dbReference type="ARBA" id="ARBA00023004"/>
    </source>
</evidence>
<evidence type="ECO:0000256" key="3">
    <source>
        <dbReference type="SAM" id="Phobius"/>
    </source>
</evidence>
<feature type="transmembrane region" description="Helical" evidence="3">
    <location>
        <begin position="448"/>
        <end position="471"/>
    </location>
</feature>
<dbReference type="Gene3D" id="2.120.10.80">
    <property type="entry name" value="Kelch-type beta propeller"/>
    <property type="match status" value="1"/>
</dbReference>
<keyword evidence="1" id="KW-0677">Repeat</keyword>
<dbReference type="AlphaFoldDB" id="A0A395I7F6"/>
<evidence type="ECO:0000313" key="6">
    <source>
        <dbReference type="Proteomes" id="UP000248961"/>
    </source>
</evidence>